<keyword evidence="2" id="KW-0472">Membrane</keyword>
<sequence>MAADGKARKNTSSKNARPANASKKRGAPRNPHETYRLARIPVDDAWARKHNQNLGEVRRLQWSAAILGLIVMAAGAGVLIYSEMAAWGWIVGGVAIAFAIGCLAMIIYIPRRMGSVQSTYDTSELIPAVIAEVRPRGVTLLALADQAVERSAGGIPVLVARPCNPIEGILSKVGERVACVAVVGNRSARGRDNLYQFVSPMPVAWATPDKTVWRDAAKQIPEGEWETLRQNIDKVGDVSAEVTRMLPLD</sequence>
<keyword evidence="2" id="KW-0812">Transmembrane</keyword>
<keyword evidence="4" id="KW-1185">Reference proteome</keyword>
<evidence type="ECO:0000256" key="1">
    <source>
        <dbReference type="SAM" id="MobiDB-lite"/>
    </source>
</evidence>
<evidence type="ECO:0000313" key="3">
    <source>
        <dbReference type="EMBL" id="MFC4753269.1"/>
    </source>
</evidence>
<dbReference type="RefSeq" id="WP_344987715.1">
    <property type="nucleotide sequence ID" value="NZ_BAABCD010000001.1"/>
</dbReference>
<comment type="caution">
    <text evidence="3">The sequence shown here is derived from an EMBL/GenBank/DDBJ whole genome shotgun (WGS) entry which is preliminary data.</text>
</comment>
<dbReference type="EMBL" id="JBHSHP010000001">
    <property type="protein sequence ID" value="MFC4753269.1"/>
    <property type="molecule type" value="Genomic_DNA"/>
</dbReference>
<name>A0ABV9PM49_9ACTN</name>
<gene>
    <name evidence="3" type="ORF">ACFO7U_00545</name>
</gene>
<feature type="region of interest" description="Disordered" evidence="1">
    <location>
        <begin position="1"/>
        <end position="33"/>
    </location>
</feature>
<dbReference type="InterPro" id="IPR021632">
    <property type="entry name" value="DUF3239"/>
</dbReference>
<evidence type="ECO:0000256" key="2">
    <source>
        <dbReference type="SAM" id="Phobius"/>
    </source>
</evidence>
<proteinExistence type="predicted"/>
<feature type="transmembrane region" description="Helical" evidence="2">
    <location>
        <begin position="62"/>
        <end position="81"/>
    </location>
</feature>
<keyword evidence="2" id="KW-1133">Transmembrane helix</keyword>
<evidence type="ECO:0000313" key="4">
    <source>
        <dbReference type="Proteomes" id="UP001595836"/>
    </source>
</evidence>
<dbReference type="Proteomes" id="UP001595836">
    <property type="component" value="Unassembled WGS sequence"/>
</dbReference>
<protein>
    <submittedName>
        <fullName evidence="3">DUF3239 domain-containing protein</fullName>
    </submittedName>
</protein>
<dbReference type="Gene3D" id="2.40.410.10">
    <property type="entry name" value="putative membrane protein from Corynebacterium diphtheriae superfamily"/>
    <property type="match status" value="1"/>
</dbReference>
<reference evidence="4" key="1">
    <citation type="journal article" date="2019" name="Int. J. Syst. Evol. Microbiol.">
        <title>The Global Catalogue of Microorganisms (GCM) 10K type strain sequencing project: providing services to taxonomists for standard genome sequencing and annotation.</title>
        <authorList>
            <consortium name="The Broad Institute Genomics Platform"/>
            <consortium name="The Broad Institute Genome Sequencing Center for Infectious Disease"/>
            <person name="Wu L."/>
            <person name="Ma J."/>
        </authorList>
    </citation>
    <scope>NUCLEOTIDE SEQUENCE [LARGE SCALE GENOMIC DNA]</scope>
    <source>
        <strain evidence="4">JCM 11882</strain>
    </source>
</reference>
<feature type="transmembrane region" description="Helical" evidence="2">
    <location>
        <begin position="87"/>
        <end position="109"/>
    </location>
</feature>
<organism evidence="3 4">
    <name type="scientific">Dietzia aurantiaca</name>
    <dbReference type="NCBI Taxonomy" id="983873"/>
    <lineage>
        <taxon>Bacteria</taxon>
        <taxon>Bacillati</taxon>
        <taxon>Actinomycetota</taxon>
        <taxon>Actinomycetes</taxon>
        <taxon>Mycobacteriales</taxon>
        <taxon>Dietziaceae</taxon>
        <taxon>Dietzia</taxon>
    </lineage>
</organism>
<dbReference type="Pfam" id="PF11580">
    <property type="entry name" value="DUF3239"/>
    <property type="match status" value="1"/>
</dbReference>
<dbReference type="InterPro" id="IPR023124">
    <property type="entry name" value="DUF3239_dom_sf"/>
</dbReference>
<accession>A0ABV9PM49</accession>